<feature type="transmembrane region" description="Helical" evidence="2">
    <location>
        <begin position="155"/>
        <end position="175"/>
    </location>
</feature>
<reference evidence="3" key="1">
    <citation type="submission" date="2022-09" db="EMBL/GenBank/DDBJ databases">
        <title>Fusarium specimens isolated from Avocado Roots.</title>
        <authorList>
            <person name="Stajich J."/>
            <person name="Roper C."/>
            <person name="Heimlech-Rivalta G."/>
        </authorList>
    </citation>
    <scope>NUCLEOTIDE SEQUENCE</scope>
    <source>
        <strain evidence="3">CF00136</strain>
    </source>
</reference>
<dbReference type="Pfam" id="PF10067">
    <property type="entry name" value="DUF2306"/>
    <property type="match status" value="1"/>
</dbReference>
<organism evidence="3 4">
    <name type="scientific">Fusarium torreyae</name>
    <dbReference type="NCBI Taxonomy" id="1237075"/>
    <lineage>
        <taxon>Eukaryota</taxon>
        <taxon>Fungi</taxon>
        <taxon>Dikarya</taxon>
        <taxon>Ascomycota</taxon>
        <taxon>Pezizomycotina</taxon>
        <taxon>Sordariomycetes</taxon>
        <taxon>Hypocreomycetidae</taxon>
        <taxon>Hypocreales</taxon>
        <taxon>Nectriaceae</taxon>
        <taxon>Fusarium</taxon>
    </lineage>
</organism>
<evidence type="ECO:0000313" key="4">
    <source>
        <dbReference type="Proteomes" id="UP001152049"/>
    </source>
</evidence>
<evidence type="ECO:0000256" key="1">
    <source>
        <dbReference type="SAM" id="MobiDB-lite"/>
    </source>
</evidence>
<protein>
    <recommendedName>
        <fullName evidence="5">Microtubule associated protein</fullName>
    </recommendedName>
</protein>
<keyword evidence="2" id="KW-0812">Transmembrane</keyword>
<dbReference type="Proteomes" id="UP001152049">
    <property type="component" value="Unassembled WGS sequence"/>
</dbReference>
<dbReference type="EMBL" id="JAOQAZ010000040">
    <property type="protein sequence ID" value="KAJ4247183.1"/>
    <property type="molecule type" value="Genomic_DNA"/>
</dbReference>
<evidence type="ECO:0000256" key="2">
    <source>
        <dbReference type="SAM" id="Phobius"/>
    </source>
</evidence>
<evidence type="ECO:0000313" key="3">
    <source>
        <dbReference type="EMBL" id="KAJ4247183.1"/>
    </source>
</evidence>
<comment type="caution">
    <text evidence="3">The sequence shown here is derived from an EMBL/GenBank/DDBJ whole genome shotgun (WGS) entry which is preliminary data.</text>
</comment>
<proteinExistence type="predicted"/>
<dbReference type="OrthoDB" id="193478at2759"/>
<name>A0A9W8RNQ6_9HYPO</name>
<feature type="transmembrane region" description="Helical" evidence="2">
    <location>
        <begin position="91"/>
        <end position="111"/>
    </location>
</feature>
<feature type="transmembrane region" description="Helical" evidence="2">
    <location>
        <begin position="123"/>
        <end position="143"/>
    </location>
</feature>
<keyword evidence="4" id="KW-1185">Reference proteome</keyword>
<feature type="region of interest" description="Disordered" evidence="1">
    <location>
        <begin position="351"/>
        <end position="370"/>
    </location>
</feature>
<dbReference type="InterPro" id="IPR018750">
    <property type="entry name" value="DUF2306_membrane"/>
</dbReference>
<dbReference type="AlphaFoldDB" id="A0A9W8RNQ6"/>
<feature type="transmembrane region" description="Helical" evidence="2">
    <location>
        <begin position="187"/>
        <end position="208"/>
    </location>
</feature>
<keyword evidence="2" id="KW-1133">Transmembrane helix</keyword>
<feature type="transmembrane region" description="Helical" evidence="2">
    <location>
        <begin position="31"/>
        <end position="51"/>
    </location>
</feature>
<keyword evidence="2" id="KW-0472">Membrane</keyword>
<accession>A0A9W8RNQ6</accession>
<sequence length="370" mass="40499">MSTAYTTPTLPWSAGIKRVYRSVGFTKGYNFVLWFLFGGAFLGFAVSRFIYLDFDGALCPTESPKGKLYGSKGAVPGECYYYQRGVGKAGIILHLGGILPAAVLVVFQFVPAIRHRDLIVHRVNGYIILLLSAVGMAGVFMIARHTFGGTLDMQTVTGAASIIFILCMVLGYYNIKRLQLEQHRAWMLRGWIVVGHIITMRAISTIMAKITSNTDLSYTIAPCAVLDSMFYHNQTVVQALYPDCIDFYTGDTPDQRVMIRGAPGGRPDEIAAALNSAFGAGAWLALLLLHAIAAEVYLRLTPAEAERLPKVSYRRQLEAGMMDPGNAGLTVQRLGDADPWVCPDDGQTFCDDAVSSRQPSGSHELQRTKP</sequence>
<gene>
    <name evidence="3" type="ORF">NW762_013322</name>
</gene>
<feature type="transmembrane region" description="Helical" evidence="2">
    <location>
        <begin position="277"/>
        <end position="298"/>
    </location>
</feature>
<evidence type="ECO:0008006" key="5">
    <source>
        <dbReference type="Google" id="ProtNLM"/>
    </source>
</evidence>